<dbReference type="RefSeq" id="WP_180893357.1">
    <property type="nucleotide sequence ID" value="NZ_JACCKD010000004.1"/>
</dbReference>
<dbReference type="PRINTS" id="PR00035">
    <property type="entry name" value="HTHGNTR"/>
</dbReference>
<dbReference type="InterPro" id="IPR011711">
    <property type="entry name" value="GntR_C"/>
</dbReference>
<gene>
    <name evidence="5" type="ORF">H0B56_13415</name>
</gene>
<reference evidence="5 6" key="1">
    <citation type="submission" date="2020-07" db="EMBL/GenBank/DDBJ databases">
        <title>Genome of Haloechinothrix sp.</title>
        <authorList>
            <person name="Tang S.-K."/>
            <person name="Yang L."/>
            <person name="Zhu W.-Y."/>
        </authorList>
    </citation>
    <scope>NUCLEOTIDE SEQUENCE [LARGE SCALE GENOMIC DNA]</scope>
    <source>
        <strain evidence="5 6">YIM 98757</strain>
    </source>
</reference>
<accession>A0A838ABC4</accession>
<evidence type="ECO:0000256" key="1">
    <source>
        <dbReference type="ARBA" id="ARBA00023015"/>
    </source>
</evidence>
<keyword evidence="2" id="KW-0238">DNA-binding</keyword>
<keyword evidence="1" id="KW-0805">Transcription regulation</keyword>
<protein>
    <submittedName>
        <fullName evidence="5">FadR family transcriptional regulator</fullName>
    </submittedName>
</protein>
<dbReference type="InterPro" id="IPR000524">
    <property type="entry name" value="Tscrpt_reg_HTH_GntR"/>
</dbReference>
<dbReference type="CDD" id="cd07377">
    <property type="entry name" value="WHTH_GntR"/>
    <property type="match status" value="1"/>
</dbReference>
<dbReference type="Proteomes" id="UP000582974">
    <property type="component" value="Unassembled WGS sequence"/>
</dbReference>
<dbReference type="InterPro" id="IPR036390">
    <property type="entry name" value="WH_DNA-bd_sf"/>
</dbReference>
<sequence>MSGWPTNSTRVQPKKAADLVANHIRLMIARGEVGDGEWLPTEARLMEQFGVSRPTLREAFRLLEADSLITIRRGPPGGAKVTIPGPEAAASQFAMLLTLSKTTIQDVYDARMVIEPAAAHELARRGSAAGRRALADELENTRLLADKPAEFGAATVRFHQRLVELSGNKTLATVVGMLAEIVSRHVTKLTEEAPAPDEERISRNHGAVRAYERLVELVQARDGQAAEQYWRKHMRSVRPHMLGSATGEIQVVDLLY</sequence>
<dbReference type="Gene3D" id="1.10.10.10">
    <property type="entry name" value="Winged helix-like DNA-binding domain superfamily/Winged helix DNA-binding domain"/>
    <property type="match status" value="1"/>
</dbReference>
<feature type="domain" description="HTH gntR-type" evidence="4">
    <location>
        <begin position="14"/>
        <end position="84"/>
    </location>
</feature>
<evidence type="ECO:0000313" key="5">
    <source>
        <dbReference type="EMBL" id="MBA0126544.1"/>
    </source>
</evidence>
<dbReference type="GO" id="GO:0003700">
    <property type="term" value="F:DNA-binding transcription factor activity"/>
    <property type="evidence" value="ECO:0007669"/>
    <property type="project" value="InterPro"/>
</dbReference>
<dbReference type="Pfam" id="PF00392">
    <property type="entry name" value="GntR"/>
    <property type="match status" value="1"/>
</dbReference>
<dbReference type="EMBL" id="JACCKD010000004">
    <property type="protein sequence ID" value="MBA0126544.1"/>
    <property type="molecule type" value="Genomic_DNA"/>
</dbReference>
<dbReference type="Gene3D" id="1.20.120.530">
    <property type="entry name" value="GntR ligand-binding domain-like"/>
    <property type="match status" value="1"/>
</dbReference>
<name>A0A838ABC4_9PSEU</name>
<evidence type="ECO:0000256" key="2">
    <source>
        <dbReference type="ARBA" id="ARBA00023125"/>
    </source>
</evidence>
<evidence type="ECO:0000259" key="4">
    <source>
        <dbReference type="PROSITE" id="PS50949"/>
    </source>
</evidence>
<dbReference type="InterPro" id="IPR008920">
    <property type="entry name" value="TF_FadR/GntR_C"/>
</dbReference>
<keyword evidence="3" id="KW-0804">Transcription</keyword>
<dbReference type="SMART" id="SM00895">
    <property type="entry name" value="FCD"/>
    <property type="match status" value="1"/>
</dbReference>
<dbReference type="SUPFAM" id="SSF48008">
    <property type="entry name" value="GntR ligand-binding domain-like"/>
    <property type="match status" value="1"/>
</dbReference>
<keyword evidence="6" id="KW-1185">Reference proteome</keyword>
<dbReference type="PANTHER" id="PTHR43537">
    <property type="entry name" value="TRANSCRIPTIONAL REGULATOR, GNTR FAMILY"/>
    <property type="match status" value="1"/>
</dbReference>
<dbReference type="Pfam" id="PF07729">
    <property type="entry name" value="FCD"/>
    <property type="match status" value="1"/>
</dbReference>
<evidence type="ECO:0000256" key="3">
    <source>
        <dbReference type="ARBA" id="ARBA00023163"/>
    </source>
</evidence>
<dbReference type="AlphaFoldDB" id="A0A838ABC4"/>
<evidence type="ECO:0000313" key="6">
    <source>
        <dbReference type="Proteomes" id="UP000582974"/>
    </source>
</evidence>
<dbReference type="PROSITE" id="PS50949">
    <property type="entry name" value="HTH_GNTR"/>
    <property type="match status" value="1"/>
</dbReference>
<comment type="caution">
    <text evidence="5">The sequence shown here is derived from an EMBL/GenBank/DDBJ whole genome shotgun (WGS) entry which is preliminary data.</text>
</comment>
<dbReference type="SMART" id="SM00345">
    <property type="entry name" value="HTH_GNTR"/>
    <property type="match status" value="1"/>
</dbReference>
<dbReference type="SUPFAM" id="SSF46785">
    <property type="entry name" value="Winged helix' DNA-binding domain"/>
    <property type="match status" value="1"/>
</dbReference>
<proteinExistence type="predicted"/>
<organism evidence="5 6">
    <name type="scientific">Haloechinothrix aidingensis</name>
    <dbReference type="NCBI Taxonomy" id="2752311"/>
    <lineage>
        <taxon>Bacteria</taxon>
        <taxon>Bacillati</taxon>
        <taxon>Actinomycetota</taxon>
        <taxon>Actinomycetes</taxon>
        <taxon>Pseudonocardiales</taxon>
        <taxon>Pseudonocardiaceae</taxon>
        <taxon>Haloechinothrix</taxon>
    </lineage>
</organism>
<dbReference type="InterPro" id="IPR036388">
    <property type="entry name" value="WH-like_DNA-bd_sf"/>
</dbReference>
<dbReference type="GO" id="GO:0003677">
    <property type="term" value="F:DNA binding"/>
    <property type="evidence" value="ECO:0007669"/>
    <property type="project" value="UniProtKB-KW"/>
</dbReference>
<dbReference type="PANTHER" id="PTHR43537:SF51">
    <property type="entry name" value="HTH-TYPE TRANSCRIPTIONAL REGULATOR LGOR-RELATED"/>
    <property type="match status" value="1"/>
</dbReference>